<proteinExistence type="predicted"/>
<feature type="transmembrane region" description="Helical" evidence="1">
    <location>
        <begin position="345"/>
        <end position="366"/>
    </location>
</feature>
<dbReference type="EMBL" id="AOBS01000052">
    <property type="protein sequence ID" value="EMD99933.1"/>
    <property type="molecule type" value="Genomic_DNA"/>
</dbReference>
<dbReference type="OrthoDB" id="6307929at2"/>
<dbReference type="PATRIC" id="fig|1212548.4.peg.2380"/>
<name>M2VJW5_STUST</name>
<accession>M2VJW5</accession>
<dbReference type="eggNOG" id="COG3182">
    <property type="taxonomic scope" value="Bacteria"/>
</dbReference>
<feature type="transmembrane region" description="Helical" evidence="1">
    <location>
        <begin position="423"/>
        <end position="442"/>
    </location>
</feature>
<dbReference type="PANTHER" id="PTHR34219:SF9">
    <property type="entry name" value="IRON-REGULATED INNER MEMBRANE PROTEIN"/>
    <property type="match status" value="1"/>
</dbReference>
<dbReference type="AlphaFoldDB" id="M2VJW5"/>
<dbReference type="Proteomes" id="UP000011700">
    <property type="component" value="Unassembled WGS sequence"/>
</dbReference>
<reference evidence="2 3" key="1">
    <citation type="journal article" date="2013" name="Genome Announc.">
        <title>Draft Genome of Pseudomonas stutzeri Strain NF13, a Nitrogen Fixer Isolated from the Galapagos Rift Hydrothermal Vent.</title>
        <authorList>
            <person name="Pena A."/>
            <person name="Busquets A."/>
            <person name="Gomila M."/>
            <person name="Mayol J."/>
            <person name="Bosch R."/>
            <person name="Nogales B."/>
            <person name="Garcia-Valdes E."/>
            <person name="Bennasar A."/>
            <person name="Lalucat J."/>
        </authorList>
    </citation>
    <scope>NUCLEOTIDE SEQUENCE [LARGE SCALE GENOMIC DNA]</scope>
    <source>
        <strain evidence="2 3">NF13</strain>
    </source>
</reference>
<dbReference type="RefSeq" id="WP_003301075.1">
    <property type="nucleotide sequence ID" value="NZ_AOBS01000052.1"/>
</dbReference>
<keyword evidence="1" id="KW-1133">Transmembrane helix</keyword>
<dbReference type="Pfam" id="PF03929">
    <property type="entry name" value="PepSY_TM"/>
    <property type="match status" value="1"/>
</dbReference>
<organism evidence="2 3">
    <name type="scientific">Stutzerimonas stutzeri NF13</name>
    <dbReference type="NCBI Taxonomy" id="1212548"/>
    <lineage>
        <taxon>Bacteria</taxon>
        <taxon>Pseudomonadati</taxon>
        <taxon>Pseudomonadota</taxon>
        <taxon>Gammaproteobacteria</taxon>
        <taxon>Pseudomonadales</taxon>
        <taxon>Pseudomonadaceae</taxon>
        <taxon>Stutzerimonas</taxon>
    </lineage>
</organism>
<gene>
    <name evidence="2" type="ORF">B381_12136</name>
</gene>
<comment type="caution">
    <text evidence="2">The sequence shown here is derived from an EMBL/GenBank/DDBJ whole genome shotgun (WGS) entry which is preliminary data.</text>
</comment>
<evidence type="ECO:0000313" key="2">
    <source>
        <dbReference type="EMBL" id="EMD99933.1"/>
    </source>
</evidence>
<sequence length="535" mass="58756">MRSETIRLYKGVHTWTGLLTGMALFVAFYAGALTLFKAPLNGWAQPPAAQVPLTLDEASRLVEQVVATGVTDFTLHLQQHPQHPWPLTWQPRGEREQHYARFDAQGTLETGREQPTAVGELVDLLHQTAGLVPGDLEIGITLMGVVSLFYGLALISGVVVLLPTLVKDFFAVRPGRNRKRFWLDSHNVLGIVSLPFHLVIMLSALVFAFHDPLYALQDRLIYGGNLQQHWDAGGPLAGLERGPEPAPMLSPQQLLVHARQAAPHFQPHTLTYQHAGKRGASVIVRGLDERYPQRTVEGGLLVLVAATGAPLNDSYVPGQGPLWDSLISLFFALHFASYGGHWVDWGYFLLGLAGAALFYTGNLLWIETRRRRARQAGQQPEQTRGSRMLGALSVGVCLGCVSGISLSLASAKWLHGWNLPSQAWHISAYYVVFLACVGWALWRGAPRAAIDLLGLAALSTLLIPLASLLAWLWPDCPWWVHRDWASLAVDLVALLGAGLLAWLARLSARHLRRTAPDGVWTLTTTAPQSQVEQAR</sequence>
<feature type="transmembrane region" description="Helical" evidence="1">
    <location>
        <begin position="140"/>
        <end position="166"/>
    </location>
</feature>
<keyword evidence="1" id="KW-0812">Transmembrane</keyword>
<protein>
    <submittedName>
        <fullName evidence="2">PepSY-associated TM helix family protein</fullName>
    </submittedName>
</protein>
<feature type="transmembrane region" description="Helical" evidence="1">
    <location>
        <begin position="387"/>
        <end position="411"/>
    </location>
</feature>
<dbReference type="PANTHER" id="PTHR34219">
    <property type="entry name" value="IRON-REGULATED INNER MEMBRANE PROTEIN-RELATED"/>
    <property type="match status" value="1"/>
</dbReference>
<evidence type="ECO:0000313" key="3">
    <source>
        <dbReference type="Proteomes" id="UP000011700"/>
    </source>
</evidence>
<feature type="transmembrane region" description="Helical" evidence="1">
    <location>
        <begin position="449"/>
        <end position="472"/>
    </location>
</feature>
<feature type="transmembrane region" description="Helical" evidence="1">
    <location>
        <begin position="187"/>
        <end position="209"/>
    </location>
</feature>
<dbReference type="InterPro" id="IPR005625">
    <property type="entry name" value="PepSY-ass_TM"/>
</dbReference>
<evidence type="ECO:0000256" key="1">
    <source>
        <dbReference type="SAM" id="Phobius"/>
    </source>
</evidence>
<feature type="transmembrane region" description="Helical" evidence="1">
    <location>
        <begin position="484"/>
        <end position="504"/>
    </location>
</feature>
<keyword evidence="1" id="KW-0472">Membrane</keyword>
<feature type="transmembrane region" description="Helical" evidence="1">
    <location>
        <begin position="12"/>
        <end position="36"/>
    </location>
</feature>